<evidence type="ECO:0000256" key="4">
    <source>
        <dbReference type="ARBA" id="ARBA00023125"/>
    </source>
</evidence>
<dbReference type="HOGENOM" id="CLU_004083_5_0_1"/>
<reference evidence="9 10" key="1">
    <citation type="submission" date="2015-01" db="EMBL/GenBank/DDBJ databases">
        <title>The Genome Sequence of Exophiala xenobiotica CBS118157.</title>
        <authorList>
            <consortium name="The Broad Institute Genomics Platform"/>
            <person name="Cuomo C."/>
            <person name="de Hoog S."/>
            <person name="Gorbushina A."/>
            <person name="Stielow B."/>
            <person name="Teixiera M."/>
            <person name="Abouelleil A."/>
            <person name="Chapman S.B."/>
            <person name="Priest M."/>
            <person name="Young S.K."/>
            <person name="Wortman J."/>
            <person name="Nusbaum C."/>
            <person name="Birren B."/>
        </authorList>
    </citation>
    <scope>NUCLEOTIDE SEQUENCE [LARGE SCALE GENOMIC DNA]</scope>
    <source>
        <strain evidence="9 10">CBS 118157</strain>
    </source>
</reference>
<dbReference type="CDD" id="cd12148">
    <property type="entry name" value="fungal_TF_MHR"/>
    <property type="match status" value="1"/>
</dbReference>
<accession>A0A0D2E261</accession>
<dbReference type="RefSeq" id="XP_013310082.1">
    <property type="nucleotide sequence ID" value="XM_013454628.1"/>
</dbReference>
<dbReference type="GO" id="GO:0003677">
    <property type="term" value="F:DNA binding"/>
    <property type="evidence" value="ECO:0007669"/>
    <property type="project" value="UniProtKB-KW"/>
</dbReference>
<dbReference type="Pfam" id="PF04082">
    <property type="entry name" value="Fungal_trans"/>
    <property type="match status" value="1"/>
</dbReference>
<dbReference type="EMBL" id="KN847323">
    <property type="protein sequence ID" value="KIW49498.1"/>
    <property type="molecule type" value="Genomic_DNA"/>
</dbReference>
<dbReference type="PROSITE" id="PS50048">
    <property type="entry name" value="ZN2_CY6_FUNGAL_2"/>
    <property type="match status" value="1"/>
</dbReference>
<comment type="subcellular location">
    <subcellularLocation>
        <location evidence="1">Nucleus</location>
    </subcellularLocation>
</comment>
<dbReference type="GO" id="GO:0008270">
    <property type="term" value="F:zinc ion binding"/>
    <property type="evidence" value="ECO:0007669"/>
    <property type="project" value="InterPro"/>
</dbReference>
<dbReference type="InterPro" id="IPR007219">
    <property type="entry name" value="XnlR_reg_dom"/>
</dbReference>
<name>A0A0D2E261_9EURO</name>
<dbReference type="Gene3D" id="4.10.240.10">
    <property type="entry name" value="Zn(2)-C6 fungal-type DNA-binding domain"/>
    <property type="match status" value="1"/>
</dbReference>
<dbReference type="InterPro" id="IPR001138">
    <property type="entry name" value="Zn2Cys6_DnaBD"/>
</dbReference>
<dbReference type="GO" id="GO:0005634">
    <property type="term" value="C:nucleus"/>
    <property type="evidence" value="ECO:0007669"/>
    <property type="project" value="UniProtKB-SubCell"/>
</dbReference>
<sequence length="736" mass="83599">MSSNEATQQQDLSREHRKRPCVLCQQRKVKCDRNEPCRNCILAGVACVSAATLPPRKRKRRFPEAVLLARLRIYEHHLRAYGADLDAINNEGTRGEECSTTDSLSIRDTPTNLHPGPQSFGHDVDLGGFASVKKAQRHVETLSLGVSDEYRDAEVLLGGASDDEVLANPISETFEEHTDHEGDLLFPVNTSANVNALHPSPVLIFRLWQTFLDNVDPLIKIFHAPTVQQKVLDATADLGNIPKNTEALLFSIYAAATMSMDDEWCQKLFEENKTDLLARFHSGAQQALRNAGCLRSSDFVVLQAFTLYVLSCLSMSMEPRTLFCFTGIIVRIAQRMGLSTDGTHYTMPPFEVEMRRRLWWQIVLLDHRVAEVSGAEPSIVMHTWDTKLPANTDDSALFPDMKTPPVEGPGITEMMFVRLRCEVLQVVQQTKARTGDYALGKDAIEDLEQRLERVYWQHCDPTIPLHLMSLMTSKSSITKLRISLRQPIVQSNSRRFSQTNKTTLFQFSLQMLEYYNTLIRSPSVQQFTWYMLQNYPFPAHIYLAWLLRDRTNDELADHAWHQLSESAEARMKFDKQPFFIKKRHKTILIQLALANLTVKAWEAREATFQSTQKPPPVPRFISLYRNMILEDQSQKGTATTDSTPYNFDDQSLERRIASIFPVLDPNTFGMVQGYGQSMTPGMTPSTMESSVFQNLALPAALPSMGWGSWNETMPPENLMDGVDTTMPYYNNYSYES</sequence>
<feature type="compositionally biased region" description="Polar residues" evidence="7">
    <location>
        <begin position="98"/>
        <end position="111"/>
    </location>
</feature>
<evidence type="ECO:0000256" key="6">
    <source>
        <dbReference type="ARBA" id="ARBA00023242"/>
    </source>
</evidence>
<organism evidence="9 10">
    <name type="scientific">Exophiala xenobiotica</name>
    <dbReference type="NCBI Taxonomy" id="348802"/>
    <lineage>
        <taxon>Eukaryota</taxon>
        <taxon>Fungi</taxon>
        <taxon>Dikarya</taxon>
        <taxon>Ascomycota</taxon>
        <taxon>Pezizomycotina</taxon>
        <taxon>Eurotiomycetes</taxon>
        <taxon>Chaetothyriomycetidae</taxon>
        <taxon>Chaetothyriales</taxon>
        <taxon>Herpotrichiellaceae</taxon>
        <taxon>Exophiala</taxon>
    </lineage>
</organism>
<evidence type="ECO:0000313" key="9">
    <source>
        <dbReference type="EMBL" id="KIW49498.1"/>
    </source>
</evidence>
<proteinExistence type="predicted"/>
<dbReference type="PANTHER" id="PTHR31001:SF85">
    <property type="entry name" value="ZN(II)2CYS6 TRANSCRIPTION FACTOR (EUROFUNG)"/>
    <property type="match status" value="1"/>
</dbReference>
<gene>
    <name evidence="9" type="ORF">PV05_11171</name>
</gene>
<evidence type="ECO:0000313" key="10">
    <source>
        <dbReference type="Proteomes" id="UP000054342"/>
    </source>
</evidence>
<feature type="domain" description="Zn(2)-C6 fungal-type" evidence="8">
    <location>
        <begin position="20"/>
        <end position="49"/>
    </location>
</feature>
<dbReference type="InterPro" id="IPR050613">
    <property type="entry name" value="Sec_Metabolite_Reg"/>
</dbReference>
<evidence type="ECO:0000256" key="5">
    <source>
        <dbReference type="ARBA" id="ARBA00023163"/>
    </source>
</evidence>
<evidence type="ECO:0000256" key="3">
    <source>
        <dbReference type="ARBA" id="ARBA00023015"/>
    </source>
</evidence>
<dbReference type="SMART" id="SM00906">
    <property type="entry name" value="Fungal_trans"/>
    <property type="match status" value="1"/>
</dbReference>
<dbReference type="PANTHER" id="PTHR31001">
    <property type="entry name" value="UNCHARACTERIZED TRANSCRIPTIONAL REGULATORY PROTEIN"/>
    <property type="match status" value="1"/>
</dbReference>
<dbReference type="GeneID" id="25333079"/>
<keyword evidence="4" id="KW-0238">DNA-binding</keyword>
<dbReference type="AlphaFoldDB" id="A0A0D2E261"/>
<dbReference type="OrthoDB" id="2269373at2759"/>
<dbReference type="InterPro" id="IPR036864">
    <property type="entry name" value="Zn2-C6_fun-type_DNA-bd_sf"/>
</dbReference>
<dbReference type="CDD" id="cd00067">
    <property type="entry name" value="GAL4"/>
    <property type="match status" value="1"/>
</dbReference>
<keyword evidence="6" id="KW-0539">Nucleus</keyword>
<dbReference type="Pfam" id="PF00172">
    <property type="entry name" value="Zn_clus"/>
    <property type="match status" value="1"/>
</dbReference>
<dbReference type="Proteomes" id="UP000054342">
    <property type="component" value="Unassembled WGS sequence"/>
</dbReference>
<evidence type="ECO:0000256" key="1">
    <source>
        <dbReference type="ARBA" id="ARBA00004123"/>
    </source>
</evidence>
<keyword evidence="10" id="KW-1185">Reference proteome</keyword>
<dbReference type="SUPFAM" id="SSF57701">
    <property type="entry name" value="Zn2/Cys6 DNA-binding domain"/>
    <property type="match status" value="1"/>
</dbReference>
<protein>
    <recommendedName>
        <fullName evidence="8">Zn(2)-C6 fungal-type domain-containing protein</fullName>
    </recommendedName>
</protein>
<feature type="region of interest" description="Disordered" evidence="7">
    <location>
        <begin position="89"/>
        <end position="111"/>
    </location>
</feature>
<dbReference type="GO" id="GO:0006351">
    <property type="term" value="P:DNA-templated transcription"/>
    <property type="evidence" value="ECO:0007669"/>
    <property type="project" value="InterPro"/>
</dbReference>
<dbReference type="GO" id="GO:0000981">
    <property type="term" value="F:DNA-binding transcription factor activity, RNA polymerase II-specific"/>
    <property type="evidence" value="ECO:0007669"/>
    <property type="project" value="InterPro"/>
</dbReference>
<evidence type="ECO:0000259" key="8">
    <source>
        <dbReference type="PROSITE" id="PS50048"/>
    </source>
</evidence>
<keyword evidence="3" id="KW-0805">Transcription regulation</keyword>
<evidence type="ECO:0000256" key="2">
    <source>
        <dbReference type="ARBA" id="ARBA00022723"/>
    </source>
</evidence>
<keyword evidence="2" id="KW-0479">Metal-binding</keyword>
<keyword evidence="5" id="KW-0804">Transcription</keyword>
<evidence type="ECO:0000256" key="7">
    <source>
        <dbReference type="SAM" id="MobiDB-lite"/>
    </source>
</evidence>
<dbReference type="SMART" id="SM00066">
    <property type="entry name" value="GAL4"/>
    <property type="match status" value="1"/>
</dbReference>
<dbReference type="STRING" id="348802.A0A0D2E261"/>